<sequence length="383" mass="45704">MYITIVPTLKCMVLSKIVHSFYYDPEIRALEKRLRQPLCFLPPKDWEPTVNERLSKIFPSRTLRKAIVNLFMPISLEVVMWGYDHREVNSGFFSCMDMWHCFRWNSRGIIDREQTVKLIVAKIDIRMPDRFFLACNYKLKETILEMWKNMSEDDMERVTGMVHSPIVDRWVHCLQEGGVPETRELVEAFLGVRPIYSQCSRSTGLRVLFPDLSMEDRFRCLMCSIRHRETYPDDLRYCLSQLDSNQQTEVYRRHTFWVLKSFLHWPVQSAFLDLVDQMWTFLTMLDFGDLLHVILCQIIMKGWEDFDYIYILQNFWRQSPARFKDSIKEARMYEPLRSVIDYGGPEPFSLDLLSDFKCNCHLNDKIIYIEIVVVFRVYHSSVV</sequence>
<evidence type="ECO:0000313" key="1">
    <source>
        <dbReference type="EMBL" id="GBN19191.1"/>
    </source>
</evidence>
<protein>
    <submittedName>
        <fullName evidence="1">Uncharacterized protein</fullName>
    </submittedName>
</protein>
<dbReference type="EMBL" id="BGPR01006462">
    <property type="protein sequence ID" value="GBN19191.1"/>
    <property type="molecule type" value="Genomic_DNA"/>
</dbReference>
<organism evidence="1 2">
    <name type="scientific">Araneus ventricosus</name>
    <name type="common">Orbweaver spider</name>
    <name type="synonym">Epeira ventricosa</name>
    <dbReference type="NCBI Taxonomy" id="182803"/>
    <lineage>
        <taxon>Eukaryota</taxon>
        <taxon>Metazoa</taxon>
        <taxon>Ecdysozoa</taxon>
        <taxon>Arthropoda</taxon>
        <taxon>Chelicerata</taxon>
        <taxon>Arachnida</taxon>
        <taxon>Araneae</taxon>
        <taxon>Araneomorphae</taxon>
        <taxon>Entelegynae</taxon>
        <taxon>Araneoidea</taxon>
        <taxon>Araneidae</taxon>
        <taxon>Araneus</taxon>
    </lineage>
</organism>
<gene>
    <name evidence="1" type="ORF">AVEN_189896_1</name>
</gene>
<reference evidence="1 2" key="1">
    <citation type="journal article" date="2019" name="Sci. Rep.">
        <title>Orb-weaving spider Araneus ventricosus genome elucidates the spidroin gene catalogue.</title>
        <authorList>
            <person name="Kono N."/>
            <person name="Nakamura H."/>
            <person name="Ohtoshi R."/>
            <person name="Moran D.A.P."/>
            <person name="Shinohara A."/>
            <person name="Yoshida Y."/>
            <person name="Fujiwara M."/>
            <person name="Mori M."/>
            <person name="Tomita M."/>
            <person name="Arakawa K."/>
        </authorList>
    </citation>
    <scope>NUCLEOTIDE SEQUENCE [LARGE SCALE GENOMIC DNA]</scope>
</reference>
<evidence type="ECO:0000313" key="2">
    <source>
        <dbReference type="Proteomes" id="UP000499080"/>
    </source>
</evidence>
<name>A0A4Y2LWM0_ARAVE</name>
<dbReference type="Proteomes" id="UP000499080">
    <property type="component" value="Unassembled WGS sequence"/>
</dbReference>
<comment type="caution">
    <text evidence="1">The sequence shown here is derived from an EMBL/GenBank/DDBJ whole genome shotgun (WGS) entry which is preliminary data.</text>
</comment>
<proteinExistence type="predicted"/>
<dbReference type="AlphaFoldDB" id="A0A4Y2LWM0"/>
<accession>A0A4Y2LWM0</accession>
<keyword evidence="2" id="KW-1185">Reference proteome</keyword>
<dbReference type="OrthoDB" id="6413404at2759"/>